<dbReference type="InterPro" id="IPR029001">
    <property type="entry name" value="ITPase-like_fam"/>
</dbReference>
<dbReference type="PANTHER" id="PTHR43213">
    <property type="entry name" value="BIFUNCTIONAL DTTP/UTP PYROPHOSPHATASE/METHYLTRANSFERASE PROTEIN-RELATED"/>
    <property type="match status" value="1"/>
</dbReference>
<evidence type="ECO:0000256" key="1">
    <source>
        <dbReference type="ARBA" id="ARBA00001968"/>
    </source>
</evidence>
<keyword evidence="3" id="KW-1185">Reference proteome</keyword>
<dbReference type="NCBIfam" id="TIGR00172">
    <property type="entry name" value="maf"/>
    <property type="match status" value="1"/>
</dbReference>
<name>A0A6J0BNT0_NEOLC</name>
<dbReference type="InterPro" id="IPR003697">
    <property type="entry name" value="Maf-like"/>
</dbReference>
<sequence>MLEPTKQILQAGRIILASGSPRRKEIIENLGLKPEVVPSTYDENLDRAKYKSHGDYVKDLAYFKVIEVYDRLKGDEVQPKLVIGADTIVTMGDVIYGKPTDSNDAIKILSILAGKTHTVYTGVCLKTDKDEVKFYEKTDVTFGDITQAQIEAYVKTGEPLDKAGGYGIQGFGGCLVEKINGDFFTVMGLPVYMLTKILNRLYN</sequence>
<accession>A0A6J0BNT0</accession>
<dbReference type="FunCoup" id="A0A6J0BNT0">
    <property type="interactions" value="173"/>
</dbReference>
<evidence type="ECO:0000313" key="4">
    <source>
        <dbReference type="RefSeq" id="XP_015515912.1"/>
    </source>
</evidence>
<evidence type="ECO:0000313" key="5">
    <source>
        <dbReference type="RefSeq" id="XP_046597733.1"/>
    </source>
</evidence>
<dbReference type="OrthoDB" id="10267058at2759"/>
<dbReference type="HAMAP" id="MF_00528">
    <property type="entry name" value="Maf"/>
    <property type="match status" value="1"/>
</dbReference>
<dbReference type="Proteomes" id="UP000829291">
    <property type="component" value="Chromosome 5"/>
</dbReference>
<dbReference type="AlphaFoldDB" id="A0A6J0BNT0"/>
<dbReference type="GO" id="GO:0047429">
    <property type="term" value="F:nucleoside triphosphate diphosphatase activity"/>
    <property type="evidence" value="ECO:0007669"/>
    <property type="project" value="InterPro"/>
</dbReference>
<reference evidence="4" key="1">
    <citation type="submission" date="2025-04" db="UniProtKB">
        <authorList>
            <consortium name="RefSeq"/>
        </authorList>
    </citation>
    <scope>IDENTIFICATION</scope>
    <source>
        <tissue evidence="5">Thorax and Abdomen</tissue>
        <tissue evidence="4">Whole body</tissue>
    </source>
</reference>
<dbReference type="GeneID" id="107221435"/>
<evidence type="ECO:0000256" key="2">
    <source>
        <dbReference type="ARBA" id="ARBA00022801"/>
    </source>
</evidence>
<dbReference type="PIRSF" id="PIRSF006305">
    <property type="entry name" value="Maf"/>
    <property type="match status" value="1"/>
</dbReference>
<dbReference type="RefSeq" id="XP_015515912.1">
    <property type="nucleotide sequence ID" value="XM_015660426.1"/>
</dbReference>
<protein>
    <submittedName>
        <fullName evidence="4">Septum formation protein Maf</fullName>
    </submittedName>
    <submittedName>
        <fullName evidence="5">dTTP/UTP pyrophosphatase</fullName>
    </submittedName>
</protein>
<comment type="cofactor">
    <cofactor evidence="1">
        <name>a divalent metal cation</name>
        <dbReference type="ChEBI" id="CHEBI:60240"/>
    </cofactor>
</comment>
<dbReference type="CDD" id="cd00555">
    <property type="entry name" value="Maf"/>
    <property type="match status" value="1"/>
</dbReference>
<dbReference type="KEGG" id="nlo:107221435"/>
<gene>
    <name evidence="4 5" type="primary">LOC107221435</name>
</gene>
<keyword evidence="2" id="KW-0378">Hydrolase</keyword>
<organism evidence="3 4">
    <name type="scientific">Neodiprion lecontei</name>
    <name type="common">Redheaded pine sawfly</name>
    <dbReference type="NCBI Taxonomy" id="441921"/>
    <lineage>
        <taxon>Eukaryota</taxon>
        <taxon>Metazoa</taxon>
        <taxon>Ecdysozoa</taxon>
        <taxon>Arthropoda</taxon>
        <taxon>Hexapoda</taxon>
        <taxon>Insecta</taxon>
        <taxon>Pterygota</taxon>
        <taxon>Neoptera</taxon>
        <taxon>Endopterygota</taxon>
        <taxon>Hymenoptera</taxon>
        <taxon>Tenthredinoidea</taxon>
        <taxon>Diprionidae</taxon>
        <taxon>Diprioninae</taxon>
        <taxon>Neodiprion</taxon>
    </lineage>
</organism>
<dbReference type="RefSeq" id="XP_046597733.1">
    <property type="nucleotide sequence ID" value="XM_046741777.1"/>
</dbReference>
<dbReference type="PANTHER" id="PTHR43213:SF5">
    <property type="entry name" value="BIFUNCTIONAL DTTP_UTP PYROPHOSPHATASE_METHYLTRANSFERASE PROTEIN-RELATED"/>
    <property type="match status" value="1"/>
</dbReference>
<proteinExistence type="inferred from homology"/>
<evidence type="ECO:0000313" key="3">
    <source>
        <dbReference type="Proteomes" id="UP000829291"/>
    </source>
</evidence>
<dbReference type="Gene3D" id="3.90.950.10">
    <property type="match status" value="1"/>
</dbReference>
<dbReference type="InParanoid" id="A0A6J0BNT0"/>
<dbReference type="Pfam" id="PF02545">
    <property type="entry name" value="Maf"/>
    <property type="match status" value="1"/>
</dbReference>
<dbReference type="SUPFAM" id="SSF52972">
    <property type="entry name" value="ITPase-like"/>
    <property type="match status" value="1"/>
</dbReference>